<dbReference type="OrthoDB" id="341511at2759"/>
<dbReference type="GO" id="GO:0031422">
    <property type="term" value="C:RecQ family helicase-topoisomerase III complex"/>
    <property type="evidence" value="ECO:0000318"/>
    <property type="project" value="GO_Central"/>
</dbReference>
<protein>
    <recommendedName>
        <fullName evidence="2">RecQ-mediated genome instability protein 1</fullName>
    </recommendedName>
    <alternativeName>
        <fullName evidence="3">BLM-associated protein of 75 kDa homolog</fullName>
    </alternativeName>
</protein>
<dbReference type="GO" id="GO:0000724">
    <property type="term" value="P:double-strand break repair via homologous recombination"/>
    <property type="evidence" value="ECO:0000318"/>
    <property type="project" value="GO_Central"/>
</dbReference>
<gene>
    <name evidence="8" type="primary">LOC100828863</name>
    <name evidence="7" type="ORF">BRADI_5g08320v3</name>
</gene>
<evidence type="ECO:0000256" key="4">
    <source>
        <dbReference type="SAM" id="MobiDB-lite"/>
    </source>
</evidence>
<proteinExistence type="inferred from homology"/>
<dbReference type="FunCoup" id="A0A2K2CFX6">
    <property type="interactions" value="25"/>
</dbReference>
<evidence type="ECO:0000313" key="9">
    <source>
        <dbReference type="Proteomes" id="UP000008810"/>
    </source>
</evidence>
<feature type="compositionally biased region" description="Acidic residues" evidence="4">
    <location>
        <begin position="88"/>
        <end position="101"/>
    </location>
</feature>
<evidence type="ECO:0000259" key="6">
    <source>
        <dbReference type="Pfam" id="PF16099"/>
    </source>
</evidence>
<dbReference type="AlphaFoldDB" id="A0A2K2CFX6"/>
<reference evidence="7" key="2">
    <citation type="submission" date="2017-06" db="EMBL/GenBank/DDBJ databases">
        <title>WGS assembly of Brachypodium distachyon.</title>
        <authorList>
            <consortium name="The International Brachypodium Initiative"/>
            <person name="Lucas S."/>
            <person name="Harmon-Smith M."/>
            <person name="Lail K."/>
            <person name="Tice H."/>
            <person name="Grimwood J."/>
            <person name="Bruce D."/>
            <person name="Barry K."/>
            <person name="Shu S."/>
            <person name="Lindquist E."/>
            <person name="Wang M."/>
            <person name="Pitluck S."/>
            <person name="Vogel J.P."/>
            <person name="Garvin D.F."/>
            <person name="Mockler T.C."/>
            <person name="Schmutz J."/>
            <person name="Rokhsar D."/>
            <person name="Bevan M.W."/>
        </authorList>
    </citation>
    <scope>NUCLEOTIDE SEQUENCE</scope>
    <source>
        <strain evidence="7">Bd21</strain>
    </source>
</reference>
<feature type="compositionally biased region" description="Pro residues" evidence="4">
    <location>
        <begin position="122"/>
        <end position="226"/>
    </location>
</feature>
<dbReference type="PRINTS" id="PR01217">
    <property type="entry name" value="PRICHEXTENSN"/>
</dbReference>
<feature type="compositionally biased region" description="Acidic residues" evidence="4">
    <location>
        <begin position="61"/>
        <end position="79"/>
    </location>
</feature>
<dbReference type="Pfam" id="PF16099">
    <property type="entry name" value="RMI1_C"/>
    <property type="match status" value="1"/>
</dbReference>
<dbReference type="STRING" id="15368.A0A2K2CFX6"/>
<dbReference type="Proteomes" id="UP000008810">
    <property type="component" value="Chromosome 5"/>
</dbReference>
<dbReference type="GO" id="GO:0016604">
    <property type="term" value="C:nuclear body"/>
    <property type="evidence" value="ECO:0000318"/>
    <property type="project" value="GO_Central"/>
</dbReference>
<feature type="compositionally biased region" description="Low complexity" evidence="4">
    <location>
        <begin position="280"/>
        <end position="289"/>
    </location>
</feature>
<name>A0A2K2CFX6_BRADI</name>
<feature type="compositionally biased region" description="Pro residues" evidence="4">
    <location>
        <begin position="103"/>
        <end position="114"/>
    </location>
</feature>
<dbReference type="FunFam" id="2.40.50.770:FF:000004">
    <property type="entry name" value="RecQ-mediated instability protein (DUF1767)"/>
    <property type="match status" value="1"/>
</dbReference>
<dbReference type="GO" id="GO:0000166">
    <property type="term" value="F:nucleotide binding"/>
    <property type="evidence" value="ECO:0007669"/>
    <property type="project" value="InterPro"/>
</dbReference>
<accession>A0A2K2CFX6</accession>
<feature type="compositionally biased region" description="Pro residues" evidence="4">
    <location>
        <begin position="45"/>
        <end position="58"/>
    </location>
</feature>
<feature type="domain" description="RecQ-mediated genome instability protein 1 C-terminal OB-fold" evidence="6">
    <location>
        <begin position="681"/>
        <end position="789"/>
    </location>
</feature>
<feature type="region of interest" description="Disordered" evidence="4">
    <location>
        <begin position="622"/>
        <end position="674"/>
    </location>
</feature>
<evidence type="ECO:0000313" key="8">
    <source>
        <dbReference type="EnsemblPlants" id="PNT60927"/>
    </source>
</evidence>
<sequence length="848" mass="91001">MRRRNLVISSDSDEEDDGATIASVSAATGGGGSVDRPSSQNPSQVPYPLPSSAPPSPPVEISDDEEEVDEIEDPDEDYPFVDVAYEMQDSDVEDTFVDVPDDLSPPAPVPPQHPPGRTSPSAPVPASAPPFRTPTPTPPPAPAPAPAPPFRTPTPTPPPAPAPAPAPPFRTPTPTPPPAPAPASAPPFQTPTPPASAPPFRTPTPTPAAPPFPTPTPTPPLAPPSAPLGRTPTPTPPSAPAFSPMARTPTPTPPSGAAPALRGRTATPTPPPAWTPTPTPLTASTPPSALSARLRPVDAFLRRLGLRVRPEWLELCATEIPEFNGSSGTEVLARRCFEQFLFADMNACGAGVLPQGIRSMNAAILDGPFVLQVDEIVNISAPLRERYHGANAGPKRCLKLSMTDGSQRIYGMEYRPIKDLEVLTPAGFKIIIRNVHIRRGLLMLVPEVIEILGGVVDELEAARDRLVSEVNKPPRGKRKQGGLLLSTRATQAAWRCNISITNGSEQGVSVPRTVNPSNTTAGLGNISQVRITTETMVEGRINPPVLVNVLQQNQHSQEFSMQDRSTSLTRNDVGVSAPATYRYEPQPSISRTTSTLAEGYLEHPIVSNSVHEQMQRVQEITMQDRGAASTRNRGEPSASTPCGNGSQQGPHGTGTSSNGAARSSNVDNKIERPVILSGENEKPFTYAFNMMSDWLIEQDTRPYIRGKIKGFITSVKRFQYKQCKEYELIVFIEDGSHISEALVDSAILENITGYTSEEATVTLLDASSASAIALKQIMIGFQQYLVKFEQAHSSTGPTSGRPRPKKWEIGWHADNQHSHMLPWYPSQQISCLVNTDGGSNIVSGYNAY</sequence>
<comment type="similarity">
    <text evidence="1">Belongs to the RMI1 family.</text>
</comment>
<dbReference type="Gene3D" id="2.40.50.770">
    <property type="entry name" value="RecQ-mediated genome instability protein Rmi1, C-terminal domain"/>
    <property type="match status" value="1"/>
</dbReference>
<dbReference type="PANTHER" id="PTHR14790:SF15">
    <property type="entry name" value="RECQ-MEDIATED GENOME INSTABILITY PROTEIN 1"/>
    <property type="match status" value="1"/>
</dbReference>
<evidence type="ECO:0000256" key="1">
    <source>
        <dbReference type="ARBA" id="ARBA00006395"/>
    </source>
</evidence>
<evidence type="ECO:0000313" key="7">
    <source>
        <dbReference type="EMBL" id="PNT60927.1"/>
    </source>
</evidence>
<evidence type="ECO:0000256" key="3">
    <source>
        <dbReference type="ARBA" id="ARBA00077519"/>
    </source>
</evidence>
<dbReference type="PANTHER" id="PTHR14790">
    <property type="entry name" value="RECQ-MEDIATED GENOME INSTABILITY PROTEIN 1 RMI1"/>
    <property type="match status" value="1"/>
</dbReference>
<feature type="domain" description="RecQ mediated genome instability protein 1 OB-fold" evidence="5">
    <location>
        <begin position="353"/>
        <end position="463"/>
    </location>
</feature>
<feature type="compositionally biased region" description="Polar residues" evidence="4">
    <location>
        <begin position="637"/>
        <end position="667"/>
    </location>
</feature>
<evidence type="ECO:0000259" key="5">
    <source>
        <dbReference type="Pfam" id="PF08585"/>
    </source>
</evidence>
<dbReference type="EnsemblPlants" id="PNT60927">
    <property type="protein sequence ID" value="PNT60927"/>
    <property type="gene ID" value="BRADI_5g08320v3"/>
</dbReference>
<feature type="region of interest" description="Disordered" evidence="4">
    <location>
        <begin position="1"/>
        <end position="289"/>
    </location>
</feature>
<dbReference type="Gramene" id="PNT60927">
    <property type="protein sequence ID" value="PNT60927"/>
    <property type="gene ID" value="BRADI_5g08320v3"/>
</dbReference>
<keyword evidence="9" id="KW-1185">Reference proteome</keyword>
<dbReference type="GO" id="GO:0000712">
    <property type="term" value="P:resolution of meiotic recombination intermediates"/>
    <property type="evidence" value="ECO:0000318"/>
    <property type="project" value="GO_Central"/>
</dbReference>
<feature type="compositionally biased region" description="Pro residues" evidence="4">
    <location>
        <begin position="268"/>
        <end position="279"/>
    </location>
</feature>
<evidence type="ECO:0000256" key="2">
    <source>
        <dbReference type="ARBA" id="ARBA00018987"/>
    </source>
</evidence>
<reference evidence="7 8" key="1">
    <citation type="journal article" date="2010" name="Nature">
        <title>Genome sequencing and analysis of the model grass Brachypodium distachyon.</title>
        <authorList>
            <consortium name="International Brachypodium Initiative"/>
        </authorList>
    </citation>
    <scope>NUCLEOTIDE SEQUENCE [LARGE SCALE GENOMIC DNA]</scope>
    <source>
        <strain evidence="7 8">Bd21</strain>
    </source>
</reference>
<dbReference type="ExpressionAtlas" id="A0A2K2CFX6">
    <property type="expression patterns" value="baseline"/>
</dbReference>
<dbReference type="InterPro" id="IPR032199">
    <property type="entry name" value="RMI1_C"/>
</dbReference>
<dbReference type="InterPro" id="IPR042470">
    <property type="entry name" value="RMI1_N_C_sf"/>
</dbReference>
<dbReference type="SMART" id="SM01161">
    <property type="entry name" value="DUF1767"/>
    <property type="match status" value="1"/>
</dbReference>
<feature type="compositionally biased region" description="Low complexity" evidence="4">
    <location>
        <begin position="257"/>
        <end position="267"/>
    </location>
</feature>
<dbReference type="EMBL" id="CM000884">
    <property type="protein sequence ID" value="PNT60927.1"/>
    <property type="molecule type" value="Genomic_DNA"/>
</dbReference>
<reference evidence="8" key="3">
    <citation type="submission" date="2018-08" db="UniProtKB">
        <authorList>
            <consortium name="EnsemblPlants"/>
        </authorList>
    </citation>
    <scope>IDENTIFICATION</scope>
    <source>
        <strain evidence="8">cv. Bd21</strain>
    </source>
</reference>
<dbReference type="Pfam" id="PF08585">
    <property type="entry name" value="RMI1_N_C"/>
    <property type="match status" value="1"/>
</dbReference>
<organism evidence="7">
    <name type="scientific">Brachypodium distachyon</name>
    <name type="common">Purple false brome</name>
    <name type="synonym">Trachynia distachya</name>
    <dbReference type="NCBI Taxonomy" id="15368"/>
    <lineage>
        <taxon>Eukaryota</taxon>
        <taxon>Viridiplantae</taxon>
        <taxon>Streptophyta</taxon>
        <taxon>Embryophyta</taxon>
        <taxon>Tracheophyta</taxon>
        <taxon>Spermatophyta</taxon>
        <taxon>Magnoliopsida</taxon>
        <taxon>Liliopsida</taxon>
        <taxon>Poales</taxon>
        <taxon>Poaceae</taxon>
        <taxon>BOP clade</taxon>
        <taxon>Pooideae</taxon>
        <taxon>Stipodae</taxon>
        <taxon>Brachypodieae</taxon>
        <taxon>Brachypodium</taxon>
    </lineage>
</organism>
<dbReference type="InterPro" id="IPR013894">
    <property type="entry name" value="RMI1_OB"/>
</dbReference>